<keyword evidence="2" id="KW-0808">Transferase</keyword>
<dbReference type="RefSeq" id="WP_304536433.1">
    <property type="nucleotide sequence ID" value="NZ_JAUQOM010000006.1"/>
</dbReference>
<gene>
    <name evidence="2" type="ORF">Q4610_13270</name>
</gene>
<dbReference type="EMBL" id="JAUQOM010000006">
    <property type="protein sequence ID" value="MDO7836017.1"/>
    <property type="molecule type" value="Genomic_DNA"/>
</dbReference>
<evidence type="ECO:0000259" key="1">
    <source>
        <dbReference type="Pfam" id="PF04230"/>
    </source>
</evidence>
<dbReference type="GO" id="GO:0016740">
    <property type="term" value="F:transferase activity"/>
    <property type="evidence" value="ECO:0007669"/>
    <property type="project" value="UniProtKB-KW"/>
</dbReference>
<proteinExistence type="predicted"/>
<comment type="caution">
    <text evidence="2">The sequence shown here is derived from an EMBL/GenBank/DDBJ whole genome shotgun (WGS) entry which is preliminary data.</text>
</comment>
<dbReference type="InterPro" id="IPR007345">
    <property type="entry name" value="Polysacch_pyruvyl_Trfase"/>
</dbReference>
<protein>
    <submittedName>
        <fullName evidence="2">Polysaccharide pyruvyl transferase family protein</fullName>
    </submittedName>
</protein>
<keyword evidence="3" id="KW-1185">Reference proteome</keyword>
<accession>A0ABT8ZP88</accession>
<sequence length="362" mass="39957">MRRQGNGDKTLNELQQVVDQEGAIPLSWAGATTDMDYLNWGDALSPVMVALMSGLPIRRVPTKSQSVRLGAVGTIGHGFDNGTIFFWGTGSSQWKNPSAPVADRVPFQFSAGTKVHVTATRGRMSKRLLGGGPDTPYGDPVWLLPRFYKPEVKKTHELGVILHLSELDGRALDAGAAESVIRARVPESLRSSIRIINTLTRIDAEGLKDKTDEILSCKRIVSTSLHGMVVAESYGIPCLYFAPRGTEPGHGFRVEPLNADWLDLRLRDLYTGIGRTRLPLYAQPRDQESDWDDVMKEIDLRWKPVTIDEQALMDAFPVKGERVVAEPGKTIWQHPAITGIQFQHDVAALRAADTERNKAKAA</sequence>
<feature type="domain" description="Polysaccharide pyruvyl transferase" evidence="1">
    <location>
        <begin position="119"/>
        <end position="242"/>
    </location>
</feature>
<evidence type="ECO:0000313" key="2">
    <source>
        <dbReference type="EMBL" id="MDO7836017.1"/>
    </source>
</evidence>
<organism evidence="2 3">
    <name type="scientific">Sphingobium cyanobacteriorum</name>
    <dbReference type="NCBI Taxonomy" id="3063954"/>
    <lineage>
        <taxon>Bacteria</taxon>
        <taxon>Pseudomonadati</taxon>
        <taxon>Pseudomonadota</taxon>
        <taxon>Alphaproteobacteria</taxon>
        <taxon>Sphingomonadales</taxon>
        <taxon>Sphingomonadaceae</taxon>
        <taxon>Sphingobium</taxon>
    </lineage>
</organism>
<dbReference type="Pfam" id="PF04230">
    <property type="entry name" value="PS_pyruv_trans"/>
    <property type="match status" value="1"/>
</dbReference>
<name>A0ABT8ZP88_9SPHN</name>
<evidence type="ECO:0000313" key="3">
    <source>
        <dbReference type="Proteomes" id="UP001176471"/>
    </source>
</evidence>
<reference evidence="2" key="1">
    <citation type="submission" date="2023-07" db="EMBL/GenBank/DDBJ databases">
        <title>Bacterial whole genome sequence for Sphingobium sp. HBC34.</title>
        <authorList>
            <person name="Le V."/>
            <person name="Ko S.-R."/>
            <person name="Ahn C.-Y."/>
            <person name="Oh H.-M."/>
        </authorList>
    </citation>
    <scope>NUCLEOTIDE SEQUENCE</scope>
    <source>
        <strain evidence="2">HBC34</strain>
    </source>
</reference>
<dbReference type="Proteomes" id="UP001176471">
    <property type="component" value="Unassembled WGS sequence"/>
</dbReference>